<feature type="transmembrane region" description="Helical" evidence="5">
    <location>
        <begin position="264"/>
        <end position="283"/>
    </location>
</feature>
<evidence type="ECO:0000256" key="3">
    <source>
        <dbReference type="ARBA" id="ARBA00022989"/>
    </source>
</evidence>
<dbReference type="InterPro" id="IPR001807">
    <property type="entry name" value="ClC"/>
</dbReference>
<comment type="caution">
    <text evidence="6">The sequence shown here is derived from an EMBL/GenBank/DDBJ whole genome shotgun (WGS) entry which is preliminary data.</text>
</comment>
<dbReference type="InterPro" id="IPR050368">
    <property type="entry name" value="ClC-type_chloride_channel"/>
</dbReference>
<dbReference type="PANTHER" id="PTHR43427:SF9">
    <property type="entry name" value="ION-TRANSPORT PROTEIN YFEO-RELATED"/>
    <property type="match status" value="1"/>
</dbReference>
<feature type="transmembrane region" description="Helical" evidence="5">
    <location>
        <begin position="60"/>
        <end position="83"/>
    </location>
</feature>
<feature type="transmembrane region" description="Helical" evidence="5">
    <location>
        <begin position="332"/>
        <end position="350"/>
    </location>
</feature>
<protein>
    <submittedName>
        <fullName evidence="6">Ion channel protein</fullName>
    </submittedName>
</protein>
<name>A0ABD5EA98_9ACTN</name>
<keyword evidence="4 5" id="KW-0472">Membrane</keyword>
<gene>
    <name evidence="6" type="ORF">RM574_21790</name>
</gene>
<dbReference type="SUPFAM" id="SSF81340">
    <property type="entry name" value="Clc chloride channel"/>
    <property type="match status" value="1"/>
</dbReference>
<reference evidence="7" key="1">
    <citation type="submission" date="2023-07" db="EMBL/GenBank/DDBJ databases">
        <title>30 novel species of actinomycetes from the DSMZ collection.</title>
        <authorList>
            <person name="Nouioui I."/>
        </authorList>
    </citation>
    <scope>NUCLEOTIDE SEQUENCE [LARGE SCALE GENOMIC DNA]</scope>
    <source>
        <strain evidence="7">DSM 41982</strain>
    </source>
</reference>
<dbReference type="AlphaFoldDB" id="A0ABD5EA98"/>
<keyword evidence="3 5" id="KW-1133">Transmembrane helix</keyword>
<feature type="transmembrane region" description="Helical" evidence="5">
    <location>
        <begin position="229"/>
        <end position="252"/>
    </location>
</feature>
<feature type="transmembrane region" description="Helical" evidence="5">
    <location>
        <begin position="20"/>
        <end position="40"/>
    </location>
</feature>
<evidence type="ECO:0000313" key="7">
    <source>
        <dbReference type="Proteomes" id="UP001183607"/>
    </source>
</evidence>
<evidence type="ECO:0000256" key="5">
    <source>
        <dbReference type="SAM" id="Phobius"/>
    </source>
</evidence>
<dbReference type="Proteomes" id="UP001183607">
    <property type="component" value="Unassembled WGS sequence"/>
</dbReference>
<evidence type="ECO:0000256" key="1">
    <source>
        <dbReference type="ARBA" id="ARBA00004141"/>
    </source>
</evidence>
<dbReference type="EMBL" id="JAVRER010000038">
    <property type="protein sequence ID" value="MDT0418122.1"/>
    <property type="molecule type" value="Genomic_DNA"/>
</dbReference>
<dbReference type="NCBIfam" id="NF002971">
    <property type="entry name" value="PRK03655.1"/>
    <property type="match status" value="1"/>
</dbReference>
<organism evidence="6 7">
    <name type="scientific">Streptomyces evansiae</name>
    <dbReference type="NCBI Taxonomy" id="3075535"/>
    <lineage>
        <taxon>Bacteria</taxon>
        <taxon>Bacillati</taxon>
        <taxon>Actinomycetota</taxon>
        <taxon>Actinomycetes</taxon>
        <taxon>Kitasatosporales</taxon>
        <taxon>Streptomycetaceae</taxon>
        <taxon>Streptomyces</taxon>
    </lineage>
</organism>
<sequence>MPGFAPVLTPTARRLAPLTLPALVTGVLAACVLLGVSWVAERLQGVWWGTVPEALGVGRYAAGWVVLVLTCTGVLTGLVVRYVPGHAGPDPATTGLVDAPLPLAVLPGLLLATVLSLAGGVSLGPENPITAVNVALVYAAGRRLSPRVPGELWTGLAAAGTIGALFGTPVAAALVLTEMLTEWPGPALWDRLYAPLLAGAAGALTMTLVAEPSFDLALPPYGGARWAHLLPALLICLAGAVLGLCAVAAFPYAHGAFARLGHPVLVCGAGGLVLGGLGVLGGHLTLFKGLDEVKELSAHPGHWSAGALVGMAVVRTAALVVAAPSGFRGGRIFPAVFVGVALGLSAHQLFPGAAPEAPAVACGVLGVLLAVTRQGWLSLFTAAVLVADTAVLPLLCLAALPAWLLVTGRPPMRLGGPGPVPEERGTAPVA</sequence>
<feature type="transmembrane region" description="Helical" evidence="5">
    <location>
        <begin position="379"/>
        <end position="404"/>
    </location>
</feature>
<evidence type="ECO:0000313" key="6">
    <source>
        <dbReference type="EMBL" id="MDT0418122.1"/>
    </source>
</evidence>
<dbReference type="PRINTS" id="PR00762">
    <property type="entry name" value="CLCHANNEL"/>
</dbReference>
<proteinExistence type="predicted"/>
<dbReference type="InterPro" id="IPR014743">
    <property type="entry name" value="Cl-channel_core"/>
</dbReference>
<dbReference type="CDD" id="cd00400">
    <property type="entry name" value="Voltage_gated_ClC"/>
    <property type="match status" value="1"/>
</dbReference>
<comment type="subcellular location">
    <subcellularLocation>
        <location evidence="1">Membrane</location>
        <topology evidence="1">Multi-pass membrane protein</topology>
    </subcellularLocation>
</comment>
<dbReference type="Pfam" id="PF00654">
    <property type="entry name" value="Voltage_CLC"/>
    <property type="match status" value="1"/>
</dbReference>
<feature type="transmembrane region" description="Helical" evidence="5">
    <location>
        <begin position="152"/>
        <end position="176"/>
    </location>
</feature>
<dbReference type="Gene3D" id="1.10.3080.10">
    <property type="entry name" value="Clc chloride channel"/>
    <property type="match status" value="1"/>
</dbReference>
<feature type="transmembrane region" description="Helical" evidence="5">
    <location>
        <begin position="303"/>
        <end position="323"/>
    </location>
</feature>
<evidence type="ECO:0000256" key="2">
    <source>
        <dbReference type="ARBA" id="ARBA00022692"/>
    </source>
</evidence>
<accession>A0ABD5EA98</accession>
<dbReference type="RefSeq" id="WP_093853327.1">
    <property type="nucleotide sequence ID" value="NZ_JAVRER010000038.1"/>
</dbReference>
<dbReference type="GO" id="GO:0016020">
    <property type="term" value="C:membrane"/>
    <property type="evidence" value="ECO:0007669"/>
    <property type="project" value="UniProtKB-SubCell"/>
</dbReference>
<feature type="transmembrane region" description="Helical" evidence="5">
    <location>
        <begin position="95"/>
        <end position="118"/>
    </location>
</feature>
<dbReference type="PANTHER" id="PTHR43427">
    <property type="entry name" value="CHLORIDE CHANNEL PROTEIN CLC-E"/>
    <property type="match status" value="1"/>
</dbReference>
<evidence type="ECO:0000256" key="4">
    <source>
        <dbReference type="ARBA" id="ARBA00023136"/>
    </source>
</evidence>
<keyword evidence="2 5" id="KW-0812">Transmembrane</keyword>